<dbReference type="SUPFAM" id="SSF54736">
    <property type="entry name" value="ClpS-like"/>
    <property type="match status" value="1"/>
</dbReference>
<protein>
    <submittedName>
        <fullName evidence="2">ATP-dependent Clp protease adapter ClpS</fullName>
    </submittedName>
</protein>
<keyword evidence="2" id="KW-0378">Hydrolase</keyword>
<dbReference type="GO" id="GO:0006508">
    <property type="term" value="P:proteolysis"/>
    <property type="evidence" value="ECO:0007669"/>
    <property type="project" value="UniProtKB-KW"/>
</dbReference>
<keyword evidence="3" id="KW-1185">Reference proteome</keyword>
<evidence type="ECO:0000259" key="1">
    <source>
        <dbReference type="Pfam" id="PF02617"/>
    </source>
</evidence>
<sequence>MSDQRPIDEWATILWDDEITLQPYVVHVLERRFGASRERAAELMELAQRDGRVAVAHGAREEQEMHVAGLHADGLLATLERVEP</sequence>
<accession>A0ABP4JEV4</accession>
<proteinExistence type="predicted"/>
<dbReference type="Gene3D" id="3.30.1390.10">
    <property type="match status" value="1"/>
</dbReference>
<reference evidence="3" key="1">
    <citation type="journal article" date="2019" name="Int. J. Syst. Evol. Microbiol.">
        <title>The Global Catalogue of Microorganisms (GCM) 10K type strain sequencing project: providing services to taxonomists for standard genome sequencing and annotation.</title>
        <authorList>
            <consortium name="The Broad Institute Genomics Platform"/>
            <consortium name="The Broad Institute Genome Sequencing Center for Infectious Disease"/>
            <person name="Wu L."/>
            <person name="Ma J."/>
        </authorList>
    </citation>
    <scope>NUCLEOTIDE SEQUENCE [LARGE SCALE GENOMIC DNA]</scope>
    <source>
        <strain evidence="3">JCM 12398</strain>
    </source>
</reference>
<dbReference type="Pfam" id="PF02617">
    <property type="entry name" value="ClpS"/>
    <property type="match status" value="1"/>
</dbReference>
<name>A0ABP4JEV4_9MICO</name>
<dbReference type="InterPro" id="IPR003769">
    <property type="entry name" value="ClpS_core"/>
</dbReference>
<keyword evidence="2" id="KW-0645">Protease</keyword>
<dbReference type="Proteomes" id="UP001501266">
    <property type="component" value="Unassembled WGS sequence"/>
</dbReference>
<organism evidence="2 3">
    <name type="scientific">Agrococcus citreus</name>
    <dbReference type="NCBI Taxonomy" id="84643"/>
    <lineage>
        <taxon>Bacteria</taxon>
        <taxon>Bacillati</taxon>
        <taxon>Actinomycetota</taxon>
        <taxon>Actinomycetes</taxon>
        <taxon>Micrococcales</taxon>
        <taxon>Microbacteriaceae</taxon>
        <taxon>Agrococcus</taxon>
    </lineage>
</organism>
<comment type="caution">
    <text evidence="2">The sequence shown here is derived from an EMBL/GenBank/DDBJ whole genome shotgun (WGS) entry which is preliminary data.</text>
</comment>
<dbReference type="InterPro" id="IPR014719">
    <property type="entry name" value="Ribosomal_bL12_C/ClpS-like"/>
</dbReference>
<dbReference type="EMBL" id="BAAAKK010000001">
    <property type="protein sequence ID" value="GAA1420149.1"/>
    <property type="molecule type" value="Genomic_DNA"/>
</dbReference>
<evidence type="ECO:0000313" key="3">
    <source>
        <dbReference type="Proteomes" id="UP001501266"/>
    </source>
</evidence>
<dbReference type="GO" id="GO:0008233">
    <property type="term" value="F:peptidase activity"/>
    <property type="evidence" value="ECO:0007669"/>
    <property type="project" value="UniProtKB-KW"/>
</dbReference>
<dbReference type="RefSeq" id="WP_343917774.1">
    <property type="nucleotide sequence ID" value="NZ_BAAAKK010000001.1"/>
</dbReference>
<evidence type="ECO:0000313" key="2">
    <source>
        <dbReference type="EMBL" id="GAA1420149.1"/>
    </source>
</evidence>
<gene>
    <name evidence="2" type="primary">clpS</name>
    <name evidence="2" type="ORF">GCM10009640_09150</name>
</gene>
<feature type="domain" description="Adaptor protein ClpS core" evidence="1">
    <location>
        <begin position="8"/>
        <end position="72"/>
    </location>
</feature>